<organism evidence="1 2">
    <name type="scientific">Hesseltinella vesiculosa</name>
    <dbReference type="NCBI Taxonomy" id="101127"/>
    <lineage>
        <taxon>Eukaryota</taxon>
        <taxon>Fungi</taxon>
        <taxon>Fungi incertae sedis</taxon>
        <taxon>Mucoromycota</taxon>
        <taxon>Mucoromycotina</taxon>
        <taxon>Mucoromycetes</taxon>
        <taxon>Mucorales</taxon>
        <taxon>Cunninghamellaceae</taxon>
        <taxon>Hesseltinella</taxon>
    </lineage>
</organism>
<sequence>MPMGLEEPTKIVFQAVLKEGMDESGMLNKKLINVANVKRKLDLFMKDEPDSEIMQVLCILEQAVRDTIEPGHEHQLKGSELTSYRQAAKILDIVLCDQPLELLDGEIVSKATTEVARQNAKLFGVNNVSKFGRRIDLIVSSNPVDRVELSTNEAKHSHTQSPLTPTIEECSLQQGHPQEPHVAPNS</sequence>
<dbReference type="AlphaFoldDB" id="A0A1X2G887"/>
<protein>
    <submittedName>
        <fullName evidence="1">Uncharacterized protein</fullName>
    </submittedName>
</protein>
<comment type="caution">
    <text evidence="1">The sequence shown here is derived from an EMBL/GenBank/DDBJ whole genome shotgun (WGS) entry which is preliminary data.</text>
</comment>
<name>A0A1X2G887_9FUNG</name>
<dbReference type="OrthoDB" id="2244190at2759"/>
<proteinExistence type="predicted"/>
<evidence type="ECO:0000313" key="2">
    <source>
        <dbReference type="Proteomes" id="UP000242146"/>
    </source>
</evidence>
<keyword evidence="2" id="KW-1185">Reference proteome</keyword>
<dbReference type="EMBL" id="MCGT01000033">
    <property type="protein sequence ID" value="ORX47487.1"/>
    <property type="molecule type" value="Genomic_DNA"/>
</dbReference>
<accession>A0A1X2G887</accession>
<evidence type="ECO:0000313" key="1">
    <source>
        <dbReference type="EMBL" id="ORX47487.1"/>
    </source>
</evidence>
<dbReference type="Proteomes" id="UP000242146">
    <property type="component" value="Unassembled WGS sequence"/>
</dbReference>
<gene>
    <name evidence="1" type="ORF">DM01DRAFT_193454</name>
</gene>
<reference evidence="1 2" key="1">
    <citation type="submission" date="2016-07" db="EMBL/GenBank/DDBJ databases">
        <title>Pervasive Adenine N6-methylation of Active Genes in Fungi.</title>
        <authorList>
            <consortium name="DOE Joint Genome Institute"/>
            <person name="Mondo S.J."/>
            <person name="Dannebaum R.O."/>
            <person name="Kuo R.C."/>
            <person name="Labutti K."/>
            <person name="Haridas S."/>
            <person name="Kuo A."/>
            <person name="Salamov A."/>
            <person name="Ahrendt S.R."/>
            <person name="Lipzen A."/>
            <person name="Sullivan W."/>
            <person name="Andreopoulos W.B."/>
            <person name="Clum A."/>
            <person name="Lindquist E."/>
            <person name="Daum C."/>
            <person name="Ramamoorthy G.K."/>
            <person name="Gryganskyi A."/>
            <person name="Culley D."/>
            <person name="Magnuson J.K."/>
            <person name="James T.Y."/>
            <person name="O'Malley M.A."/>
            <person name="Stajich J.E."/>
            <person name="Spatafora J.W."/>
            <person name="Visel A."/>
            <person name="Grigoriev I.V."/>
        </authorList>
    </citation>
    <scope>NUCLEOTIDE SEQUENCE [LARGE SCALE GENOMIC DNA]</scope>
    <source>
        <strain evidence="1 2">NRRL 3301</strain>
    </source>
</reference>